<sequence>MVSQKFEKNERLRLRNDFKKLFDSKGRSVNSYFVLVFRENNLGYSRIAVSIKRKFGKAVLRNKLRRQIKEIYRTNKDKFPQGYDFLFIPRKALSEIYKNLKFSDIKKMIFDNVRKVK</sequence>
<evidence type="ECO:0000256" key="2">
    <source>
        <dbReference type="ARBA" id="ARBA00022694"/>
    </source>
</evidence>
<dbReference type="EC" id="3.1.26.5" evidence="7 8"/>
<dbReference type="GO" id="GO:0004526">
    <property type="term" value="F:ribonuclease P activity"/>
    <property type="evidence" value="ECO:0007669"/>
    <property type="project" value="UniProtKB-UniRule"/>
</dbReference>
<evidence type="ECO:0000313" key="10">
    <source>
        <dbReference type="EMBL" id="TGG87556.1"/>
    </source>
</evidence>
<keyword evidence="3 7" id="KW-0540">Nuclease</keyword>
<evidence type="ECO:0000256" key="1">
    <source>
        <dbReference type="ARBA" id="ARBA00002663"/>
    </source>
</evidence>
<dbReference type="InterPro" id="IPR020539">
    <property type="entry name" value="RNase_P_CS"/>
</dbReference>
<proteinExistence type="inferred from homology"/>
<evidence type="ECO:0000256" key="4">
    <source>
        <dbReference type="ARBA" id="ARBA00022759"/>
    </source>
</evidence>
<dbReference type="Proteomes" id="UP000297288">
    <property type="component" value="Unassembled WGS sequence"/>
</dbReference>
<organism evidence="9 11">
    <name type="scientific">Geotoga petraea</name>
    <dbReference type="NCBI Taxonomy" id="28234"/>
    <lineage>
        <taxon>Bacteria</taxon>
        <taxon>Thermotogati</taxon>
        <taxon>Thermotogota</taxon>
        <taxon>Thermotogae</taxon>
        <taxon>Petrotogales</taxon>
        <taxon>Petrotogaceae</taxon>
        <taxon>Geotoga</taxon>
    </lineage>
</organism>
<comment type="function">
    <text evidence="1 7">RNaseP catalyzes the removal of the 5'-leader sequence from pre-tRNA to produce the mature 5'-terminus. It can also cleave other RNA substrates such as 4.5S RNA. The protein component plays an auxiliary but essential role in vivo by binding to the 5'-leader sequence and broadening the substrate specificity of the ribozyme.</text>
</comment>
<evidence type="ECO:0000256" key="6">
    <source>
        <dbReference type="ARBA" id="ARBA00022884"/>
    </source>
</evidence>
<dbReference type="InterPro" id="IPR000100">
    <property type="entry name" value="RNase_P"/>
</dbReference>
<dbReference type="OrthoDB" id="9810867at2"/>
<gene>
    <name evidence="7 10" type="primary">rnpA</name>
    <name evidence="10" type="ORF">E4650_07365</name>
    <name evidence="9" type="ORF">SAMN04488588_1189</name>
</gene>
<name>A0A1G6LZV5_9BACT</name>
<keyword evidence="6 7" id="KW-0694">RNA-binding</keyword>
<dbReference type="Proteomes" id="UP000199322">
    <property type="component" value="Unassembled WGS sequence"/>
</dbReference>
<dbReference type="GO" id="GO:0001682">
    <property type="term" value="P:tRNA 5'-leader removal"/>
    <property type="evidence" value="ECO:0007669"/>
    <property type="project" value="UniProtKB-UniRule"/>
</dbReference>
<dbReference type="EMBL" id="FMYV01000004">
    <property type="protein sequence ID" value="SDC48574.1"/>
    <property type="molecule type" value="Genomic_DNA"/>
</dbReference>
<dbReference type="GO" id="GO:0042781">
    <property type="term" value="F:3'-tRNA processing endoribonuclease activity"/>
    <property type="evidence" value="ECO:0007669"/>
    <property type="project" value="TreeGrafter"/>
</dbReference>
<dbReference type="SUPFAM" id="SSF54211">
    <property type="entry name" value="Ribosomal protein S5 domain 2-like"/>
    <property type="match status" value="1"/>
</dbReference>
<evidence type="ECO:0000256" key="3">
    <source>
        <dbReference type="ARBA" id="ARBA00022722"/>
    </source>
</evidence>
<dbReference type="PANTHER" id="PTHR33992">
    <property type="entry name" value="RIBONUCLEASE P PROTEIN COMPONENT"/>
    <property type="match status" value="1"/>
</dbReference>
<comment type="catalytic activity">
    <reaction evidence="7">
        <text>Endonucleolytic cleavage of RNA, removing 5'-extranucleotides from tRNA precursor.</text>
        <dbReference type="EC" id="3.1.26.5"/>
    </reaction>
</comment>
<comment type="subunit">
    <text evidence="7">Consists of a catalytic RNA component (M1 or rnpB) and a protein subunit.</text>
</comment>
<dbReference type="GO" id="GO:0000049">
    <property type="term" value="F:tRNA binding"/>
    <property type="evidence" value="ECO:0007669"/>
    <property type="project" value="UniProtKB-UniRule"/>
</dbReference>
<evidence type="ECO:0000256" key="7">
    <source>
        <dbReference type="HAMAP-Rule" id="MF_00227"/>
    </source>
</evidence>
<dbReference type="STRING" id="28234.SAMN04488588_1189"/>
<evidence type="ECO:0000313" key="9">
    <source>
        <dbReference type="EMBL" id="SDC48574.1"/>
    </source>
</evidence>
<reference evidence="10 12" key="2">
    <citation type="submission" date="2019-04" db="EMBL/GenBank/DDBJ databases">
        <title>Draft genome sequence data and analysis of a Fermenting Bacterium, Geotoga petraea strain HO-Geo1, isolated from heavy-oil petroleum reservoir in Russia.</title>
        <authorList>
            <person name="Grouzdev D.S."/>
            <person name="Semenova E.M."/>
            <person name="Sokolova D.S."/>
            <person name="Tourova T.P."/>
            <person name="Poltaraus A.B."/>
            <person name="Nazina T.N."/>
        </authorList>
    </citation>
    <scope>NUCLEOTIDE SEQUENCE [LARGE SCALE GENOMIC DNA]</scope>
    <source>
        <strain evidence="10 12">HO-Geo1</strain>
    </source>
</reference>
<keyword evidence="5 7" id="KW-0378">Hydrolase</keyword>
<reference evidence="9 11" key="1">
    <citation type="submission" date="2016-10" db="EMBL/GenBank/DDBJ databases">
        <authorList>
            <person name="de Groot N.N."/>
        </authorList>
    </citation>
    <scope>NUCLEOTIDE SEQUENCE [LARGE SCALE GENOMIC DNA]</scope>
    <source>
        <strain evidence="9 11">WG14</strain>
    </source>
</reference>
<dbReference type="PANTHER" id="PTHR33992:SF1">
    <property type="entry name" value="RIBONUCLEASE P PROTEIN COMPONENT"/>
    <property type="match status" value="1"/>
</dbReference>
<keyword evidence="2 7" id="KW-0819">tRNA processing</keyword>
<dbReference type="GO" id="GO:0030677">
    <property type="term" value="C:ribonuclease P complex"/>
    <property type="evidence" value="ECO:0007669"/>
    <property type="project" value="TreeGrafter"/>
</dbReference>
<evidence type="ECO:0000256" key="5">
    <source>
        <dbReference type="ARBA" id="ARBA00022801"/>
    </source>
</evidence>
<evidence type="ECO:0000256" key="8">
    <source>
        <dbReference type="NCBIfam" id="TIGR00188"/>
    </source>
</evidence>
<keyword evidence="11" id="KW-1185">Reference proteome</keyword>
<dbReference type="InterPro" id="IPR014721">
    <property type="entry name" value="Ribsml_uS5_D2-typ_fold_subgr"/>
</dbReference>
<dbReference type="RefSeq" id="WP_091403603.1">
    <property type="nucleotide sequence ID" value="NZ_FMYV01000004.1"/>
</dbReference>
<dbReference type="Pfam" id="PF00825">
    <property type="entry name" value="Ribonuclease_P"/>
    <property type="match status" value="1"/>
</dbReference>
<dbReference type="EMBL" id="SRME01000004">
    <property type="protein sequence ID" value="TGG87556.1"/>
    <property type="molecule type" value="Genomic_DNA"/>
</dbReference>
<dbReference type="Gene3D" id="3.30.230.10">
    <property type="match status" value="1"/>
</dbReference>
<evidence type="ECO:0000313" key="11">
    <source>
        <dbReference type="Proteomes" id="UP000199322"/>
    </source>
</evidence>
<dbReference type="PROSITE" id="PS00648">
    <property type="entry name" value="RIBONUCLEASE_P"/>
    <property type="match status" value="1"/>
</dbReference>
<dbReference type="AlphaFoldDB" id="A0A1G6LZV5"/>
<keyword evidence="4 7" id="KW-0255">Endonuclease</keyword>
<evidence type="ECO:0000313" key="12">
    <source>
        <dbReference type="Proteomes" id="UP000297288"/>
    </source>
</evidence>
<dbReference type="InterPro" id="IPR020568">
    <property type="entry name" value="Ribosomal_Su5_D2-typ_SF"/>
</dbReference>
<protein>
    <recommendedName>
        <fullName evidence="7 8">Ribonuclease P protein component</fullName>
        <shortName evidence="7">RNase P protein</shortName>
        <shortName evidence="7">RNaseP protein</shortName>
        <ecNumber evidence="7 8">3.1.26.5</ecNumber>
    </recommendedName>
    <alternativeName>
        <fullName evidence="7">Protein C5</fullName>
    </alternativeName>
</protein>
<accession>A0A1G6LZV5</accession>
<comment type="similarity">
    <text evidence="7">Belongs to the RnpA family.</text>
</comment>
<dbReference type="HAMAP" id="MF_00227">
    <property type="entry name" value="RNase_P"/>
    <property type="match status" value="1"/>
</dbReference>
<dbReference type="NCBIfam" id="TIGR00188">
    <property type="entry name" value="rnpA"/>
    <property type="match status" value="1"/>
</dbReference>